<evidence type="ECO:0000313" key="11">
    <source>
        <dbReference type="Proteomes" id="UP001211065"/>
    </source>
</evidence>
<dbReference type="Pfam" id="PF09768">
    <property type="entry name" value="Peptidase_M76"/>
    <property type="match status" value="1"/>
</dbReference>
<keyword evidence="5 8" id="KW-0479">Metal-binding</keyword>
<evidence type="ECO:0000256" key="1">
    <source>
        <dbReference type="ARBA" id="ARBA00004137"/>
    </source>
</evidence>
<dbReference type="PANTHER" id="PTHR21711:SF0">
    <property type="entry name" value="MITOCHONDRIAL INNER MEMBRANE PROTEASE ATP23 HOMOLOG"/>
    <property type="match status" value="1"/>
</dbReference>
<keyword evidence="7 8" id="KW-0482">Metalloprotease</keyword>
<gene>
    <name evidence="10" type="primary">ATP23</name>
    <name evidence="10" type="ORF">HK099_005478</name>
</gene>
<comment type="caution">
    <text evidence="10">The sequence shown here is derived from an EMBL/GenBank/DDBJ whole genome shotgun (WGS) entry which is preliminary data.</text>
</comment>
<evidence type="ECO:0000256" key="8">
    <source>
        <dbReference type="RuleBase" id="RU364057"/>
    </source>
</evidence>
<dbReference type="EC" id="3.4.24.-" evidence="8"/>
<keyword evidence="8" id="KW-0472">Membrane</keyword>
<dbReference type="GO" id="GO:0005743">
    <property type="term" value="C:mitochondrial inner membrane"/>
    <property type="evidence" value="ECO:0007669"/>
    <property type="project" value="UniProtKB-SubCell"/>
</dbReference>
<protein>
    <recommendedName>
        <fullName evidence="3 8">Mitochondrial inner membrane protease ATP23</fullName>
        <ecNumber evidence="8">3.4.24.-</ecNumber>
    </recommendedName>
</protein>
<proteinExistence type="inferred from homology"/>
<evidence type="ECO:0000256" key="9">
    <source>
        <dbReference type="SAM" id="MobiDB-lite"/>
    </source>
</evidence>
<evidence type="ECO:0000256" key="3">
    <source>
        <dbReference type="ARBA" id="ARBA00014615"/>
    </source>
</evidence>
<keyword evidence="11" id="KW-1185">Reference proteome</keyword>
<dbReference type="InterPro" id="IPR019165">
    <property type="entry name" value="Peptidase_M76_ATP23"/>
</dbReference>
<dbReference type="GO" id="GO:0046872">
    <property type="term" value="F:metal ion binding"/>
    <property type="evidence" value="ECO:0007669"/>
    <property type="project" value="UniProtKB-KW"/>
</dbReference>
<keyword evidence="6 8" id="KW-0378">Hydrolase</keyword>
<comment type="subcellular location">
    <subcellularLocation>
        <location evidence="1 8">Mitochondrion inner membrane</location>
        <topology evidence="1 8">Peripheral membrane protein</topology>
        <orientation evidence="1 8">Intermembrane side</orientation>
    </subcellularLocation>
</comment>
<feature type="region of interest" description="Disordered" evidence="9">
    <location>
        <begin position="1"/>
        <end position="20"/>
    </location>
</feature>
<dbReference type="GO" id="GO:0033615">
    <property type="term" value="P:mitochondrial proton-transporting ATP synthase complex assembly"/>
    <property type="evidence" value="ECO:0007669"/>
    <property type="project" value="TreeGrafter"/>
</dbReference>
<keyword evidence="8" id="KW-0999">Mitochondrion inner membrane</keyword>
<accession>A0AAD5U094</accession>
<evidence type="ECO:0000256" key="6">
    <source>
        <dbReference type="ARBA" id="ARBA00022801"/>
    </source>
</evidence>
<evidence type="ECO:0000256" key="7">
    <source>
        <dbReference type="ARBA" id="ARBA00023049"/>
    </source>
</evidence>
<comment type="similarity">
    <text evidence="2 8">Belongs to the peptidase M76 family.</text>
</comment>
<dbReference type="Proteomes" id="UP001211065">
    <property type="component" value="Unassembled WGS sequence"/>
</dbReference>
<evidence type="ECO:0000256" key="2">
    <source>
        <dbReference type="ARBA" id="ARBA00009915"/>
    </source>
</evidence>
<reference evidence="10" key="1">
    <citation type="submission" date="2020-05" db="EMBL/GenBank/DDBJ databases">
        <title>Phylogenomic resolution of chytrid fungi.</title>
        <authorList>
            <person name="Stajich J.E."/>
            <person name="Amses K."/>
            <person name="Simmons R."/>
            <person name="Seto K."/>
            <person name="Myers J."/>
            <person name="Bonds A."/>
            <person name="Quandt C.A."/>
            <person name="Barry K."/>
            <person name="Liu P."/>
            <person name="Grigoriev I."/>
            <person name="Longcore J.E."/>
            <person name="James T.Y."/>
        </authorList>
    </citation>
    <scope>NUCLEOTIDE SEQUENCE</scope>
    <source>
        <strain evidence="10">JEL0476</strain>
    </source>
</reference>
<keyword evidence="4 8" id="KW-0645">Protease</keyword>
<organism evidence="10 11">
    <name type="scientific">Clydaea vesicula</name>
    <dbReference type="NCBI Taxonomy" id="447962"/>
    <lineage>
        <taxon>Eukaryota</taxon>
        <taxon>Fungi</taxon>
        <taxon>Fungi incertae sedis</taxon>
        <taxon>Chytridiomycota</taxon>
        <taxon>Chytridiomycota incertae sedis</taxon>
        <taxon>Chytridiomycetes</taxon>
        <taxon>Lobulomycetales</taxon>
        <taxon>Lobulomycetaceae</taxon>
        <taxon>Clydaea</taxon>
    </lineage>
</organism>
<dbReference type="GO" id="GO:0034982">
    <property type="term" value="P:mitochondrial protein processing"/>
    <property type="evidence" value="ECO:0007669"/>
    <property type="project" value="TreeGrafter"/>
</dbReference>
<dbReference type="EMBL" id="JADGJW010000429">
    <property type="protein sequence ID" value="KAJ3217384.1"/>
    <property type="molecule type" value="Genomic_DNA"/>
</dbReference>
<evidence type="ECO:0000256" key="4">
    <source>
        <dbReference type="ARBA" id="ARBA00022670"/>
    </source>
</evidence>
<name>A0AAD5U094_9FUNG</name>
<keyword evidence="8" id="KW-0496">Mitochondrion</keyword>
<dbReference type="AlphaFoldDB" id="A0AAD5U094"/>
<evidence type="ECO:0000256" key="5">
    <source>
        <dbReference type="ARBA" id="ARBA00022723"/>
    </source>
</evidence>
<sequence>MSDSTKDGSKPPLMDKEKEEKKLLDNWTNSFKSLFSGATDEEIALKEHKRCEKWKKSLIKNNSLIEFMLENLKKSGCEFDVEKHFKCVPCDFKRSGGFSPELGIILCQNRFSSKRHLQDTLTHEMIHAFDQCTTKVNFNNCEQHACAEIRAINLSGECKFLTEVKRGNFGFASHHQKCVKRRALITLKDLDCCKGENVAEDALLHVWKSCFNDKAPFDEIY</sequence>
<dbReference type="PANTHER" id="PTHR21711">
    <property type="entry name" value="MITOCHONDRIAL INNER MEMBRANE PROTEASE"/>
    <property type="match status" value="1"/>
</dbReference>
<evidence type="ECO:0000313" key="10">
    <source>
        <dbReference type="EMBL" id="KAJ3217384.1"/>
    </source>
</evidence>
<comment type="function">
    <text evidence="8">Has a dual role in the assembly of mitochondrial ATPase.</text>
</comment>
<dbReference type="GO" id="GO:0004222">
    <property type="term" value="F:metalloendopeptidase activity"/>
    <property type="evidence" value="ECO:0007669"/>
    <property type="project" value="InterPro"/>
</dbReference>